<dbReference type="STRING" id="1166337.SAMN05192580_1103"/>
<evidence type="ECO:0000313" key="3">
    <source>
        <dbReference type="Proteomes" id="UP000198824"/>
    </source>
</evidence>
<reference evidence="2 3" key="1">
    <citation type="submission" date="2016-10" db="EMBL/GenBank/DDBJ databases">
        <authorList>
            <person name="de Groot N.N."/>
        </authorList>
    </citation>
    <scope>NUCLEOTIDE SEQUENCE [LARGE SCALE GENOMIC DNA]</scope>
    <source>
        <strain evidence="2 3">S5-249</strain>
    </source>
</reference>
<accession>A0A1I6JYX4</accession>
<dbReference type="InterPro" id="IPR010127">
    <property type="entry name" value="Phasin_subfam-1"/>
</dbReference>
<gene>
    <name evidence="2" type="ORF">SAMN05192580_1103</name>
</gene>
<dbReference type="EMBL" id="FOZG01000001">
    <property type="protein sequence ID" value="SFR84176.1"/>
    <property type="molecule type" value="Genomic_DNA"/>
</dbReference>
<dbReference type="InterPro" id="IPR018968">
    <property type="entry name" value="Phasin"/>
</dbReference>
<dbReference type="Pfam" id="PF09361">
    <property type="entry name" value="Phasin_2"/>
    <property type="match status" value="1"/>
</dbReference>
<keyword evidence="3" id="KW-1185">Reference proteome</keyword>
<organism evidence="2 3">
    <name type="scientific">Sphingomonas jatrophae</name>
    <dbReference type="NCBI Taxonomy" id="1166337"/>
    <lineage>
        <taxon>Bacteria</taxon>
        <taxon>Pseudomonadati</taxon>
        <taxon>Pseudomonadota</taxon>
        <taxon>Alphaproteobacteria</taxon>
        <taxon>Sphingomonadales</taxon>
        <taxon>Sphingomonadaceae</taxon>
        <taxon>Sphingomonas</taxon>
    </lineage>
</organism>
<name>A0A1I6JYX4_9SPHN</name>
<dbReference type="NCBIfam" id="TIGR01841">
    <property type="entry name" value="phasin"/>
    <property type="match status" value="1"/>
</dbReference>
<dbReference type="Proteomes" id="UP000198824">
    <property type="component" value="Unassembled WGS sequence"/>
</dbReference>
<sequence length="152" mass="16278">MATAYEAASTTADFSDKAKAMFGDFNDRAKSAMEKSAKLGEEMTEFTKGNVEALVTSGRVAAKGCETLAQDLAETMKKNFESATATMKSFAAVKSPTELFQLQSDYARSYFDGAVADASKFSEAMMKLMGDIAQPLSSRYALAAEKIKATAL</sequence>
<evidence type="ECO:0000313" key="2">
    <source>
        <dbReference type="EMBL" id="SFR84176.1"/>
    </source>
</evidence>
<protein>
    <submittedName>
        <fullName evidence="2">Phasin family protein</fullName>
    </submittedName>
</protein>
<dbReference type="AlphaFoldDB" id="A0A1I6JYX4"/>
<feature type="domain" description="Phasin" evidence="1">
    <location>
        <begin position="41"/>
        <end position="139"/>
    </location>
</feature>
<evidence type="ECO:0000259" key="1">
    <source>
        <dbReference type="Pfam" id="PF09361"/>
    </source>
</evidence>
<proteinExistence type="predicted"/>